<evidence type="ECO:0000256" key="4">
    <source>
        <dbReference type="ARBA" id="ARBA00018932"/>
    </source>
</evidence>
<dbReference type="GO" id="GO:0005829">
    <property type="term" value="C:cytosol"/>
    <property type="evidence" value="ECO:0007669"/>
    <property type="project" value="TreeGrafter"/>
</dbReference>
<comment type="subunit">
    <text evidence="12">Homodimer. Interacts with IFIH1 (via the CARD domains), the interaction is inhibited by viral infection.</text>
</comment>
<dbReference type="EC" id="2.7.1.29" evidence="1"/>
<comment type="function">
    <text evidence="11">Catalyzes both the phosphorylation of dihydroxyacetone and of glyceraldehyde, and the splitting of ribonucleoside diphosphate-X compounds among which FAD is the best substrate. Represses IFIH1-mediated cellular antiviral response.</text>
</comment>
<evidence type="ECO:0000259" key="17">
    <source>
        <dbReference type="PROSITE" id="PS51481"/>
    </source>
</evidence>
<evidence type="ECO:0000256" key="3">
    <source>
        <dbReference type="ARBA" id="ARBA00012578"/>
    </source>
</evidence>
<dbReference type="Gene3D" id="3.40.50.10440">
    <property type="entry name" value="Dihydroxyacetone kinase, domain 1"/>
    <property type="match status" value="1"/>
</dbReference>
<dbReference type="PROSITE" id="PS51481">
    <property type="entry name" value="DHAK"/>
    <property type="match status" value="1"/>
</dbReference>
<dbReference type="SMART" id="SM01120">
    <property type="entry name" value="Dak2"/>
    <property type="match status" value="1"/>
</dbReference>
<evidence type="ECO:0000256" key="2">
    <source>
        <dbReference type="ARBA" id="ARBA00012110"/>
    </source>
</evidence>
<keyword evidence="6" id="KW-0547">Nucleotide-binding</keyword>
<feature type="domain" description="DhaK" evidence="17">
    <location>
        <begin position="80"/>
        <end position="418"/>
    </location>
</feature>
<dbReference type="InterPro" id="IPR004007">
    <property type="entry name" value="DhaL_dom"/>
</dbReference>
<dbReference type="FunFam" id="3.40.50.10440:FF:000001">
    <property type="entry name" value="Dihydroxyacetone kinase, DhaK subunit"/>
    <property type="match status" value="1"/>
</dbReference>
<comment type="catalytic activity">
    <reaction evidence="15">
        <text>dihydroxyacetone + ATP = dihydroxyacetone phosphate + ADP + H(+)</text>
        <dbReference type="Rhea" id="RHEA:15773"/>
        <dbReference type="ChEBI" id="CHEBI:15378"/>
        <dbReference type="ChEBI" id="CHEBI:16016"/>
        <dbReference type="ChEBI" id="CHEBI:30616"/>
        <dbReference type="ChEBI" id="CHEBI:57642"/>
        <dbReference type="ChEBI" id="CHEBI:456216"/>
        <dbReference type="EC" id="2.7.1.29"/>
    </reaction>
</comment>
<dbReference type="Pfam" id="PF02734">
    <property type="entry name" value="Dak2"/>
    <property type="match status" value="1"/>
</dbReference>
<evidence type="ECO:0000256" key="6">
    <source>
        <dbReference type="ARBA" id="ARBA00022741"/>
    </source>
</evidence>
<evidence type="ECO:0000256" key="7">
    <source>
        <dbReference type="ARBA" id="ARBA00022777"/>
    </source>
</evidence>
<dbReference type="Gene3D" id="3.30.1180.20">
    <property type="entry name" value="Dihydroxyacetone kinase, domain 2"/>
    <property type="match status" value="1"/>
</dbReference>
<keyword evidence="8" id="KW-0067">ATP-binding</keyword>
<dbReference type="SUPFAM" id="SSF101473">
    <property type="entry name" value="DhaL-like"/>
    <property type="match status" value="1"/>
</dbReference>
<sequence>MQPSGKTMNQMTDVTMDSTSTDQMLFEQILDIEPTQQQQHNSNNVNVNSHSNMAFNMDQSLDDYTNNNQQQPMISNSEYQLYNYPPNPLQHSSTSTDPSLQIVPNVDAIVRKDVAQLKGRVLLVSGGGAGHEPMFAGFVGTKQLTAAVSGSYFASPSAGAIMRLVEQIAGPDSSILFIQANYTGDRLNFGLAIEYLRLHGYKNLGSFVFGDDLAPFVTGGLCGEDYQIKRRGLAGIIFVHRIAGVLSERGQSLSQILDYLQRISRLIYTFSVSLSAADIVGHGASFRLPNDQMELGLGVHGESGVRRSRLLSTRETVSLMLDELIGHLDGDGILERYQRRIVVLVNNLGGLIPMEMNIIVNEVIEQLQGQRNVNIERFYSGSLFTSFNMKGFSLTIFLVDGDDILDILDEFDKTAKQMHVTNTDFIYKSEPVFSMAKASNELQNHGRLFRDICSSETYGKCLKNACQAIIDNENFLNRLDETVGDSDCGSTLASIARLILDQFNLNLLPPTFGTISQLLINGQIGGTSGAIYSILFTAAHHFVHQIDDDFDENQTISPLQRTAETFWLRLLEYCLQRISTYGGARINDRSMIEKTASMQAKVGRASYVNQSLVIQPDAGAIAVAIWLQAIIDTLTYESSGHHRIDEQLKKINQSINQSVNN</sequence>
<dbReference type="EMBL" id="ASGP02000006">
    <property type="protein sequence ID" value="KAH9501943.1"/>
    <property type="molecule type" value="Genomic_DNA"/>
</dbReference>
<comment type="catalytic activity">
    <reaction evidence="13">
        <text>D-glyceraldehyde + ATP = D-glyceraldehyde 3-phosphate + ADP + H(+)</text>
        <dbReference type="Rhea" id="RHEA:13941"/>
        <dbReference type="ChEBI" id="CHEBI:15378"/>
        <dbReference type="ChEBI" id="CHEBI:17378"/>
        <dbReference type="ChEBI" id="CHEBI:30616"/>
        <dbReference type="ChEBI" id="CHEBI:59776"/>
        <dbReference type="ChEBI" id="CHEBI:456216"/>
        <dbReference type="EC" id="2.7.1.28"/>
    </reaction>
</comment>
<name>A0A922HSI0_DERFA</name>
<evidence type="ECO:0000256" key="14">
    <source>
        <dbReference type="ARBA" id="ARBA00048526"/>
    </source>
</evidence>
<feature type="domain" description="DhaL" evidence="16">
    <location>
        <begin position="456"/>
        <end position="632"/>
    </location>
</feature>
<evidence type="ECO:0000256" key="1">
    <source>
        <dbReference type="ARBA" id="ARBA00012107"/>
    </source>
</evidence>
<keyword evidence="7 18" id="KW-0418">Kinase</keyword>
<evidence type="ECO:0000256" key="12">
    <source>
        <dbReference type="ARBA" id="ARBA00046681"/>
    </source>
</evidence>
<comment type="catalytic activity">
    <reaction evidence="14">
        <text>FAD = riboflavin cyclic-4',5'-phosphate + AMP + H(+)</text>
        <dbReference type="Rhea" id="RHEA:13729"/>
        <dbReference type="ChEBI" id="CHEBI:15378"/>
        <dbReference type="ChEBI" id="CHEBI:57692"/>
        <dbReference type="ChEBI" id="CHEBI:76202"/>
        <dbReference type="ChEBI" id="CHEBI:456215"/>
        <dbReference type="EC" id="4.6.1.15"/>
    </reaction>
</comment>
<evidence type="ECO:0000256" key="11">
    <source>
        <dbReference type="ARBA" id="ARBA00045490"/>
    </source>
</evidence>
<keyword evidence="9" id="KW-0170">Cobalt</keyword>
<dbReference type="Proteomes" id="UP000790347">
    <property type="component" value="Unassembled WGS sequence"/>
</dbReference>
<dbReference type="Pfam" id="PF02733">
    <property type="entry name" value="Dak1"/>
    <property type="match status" value="1"/>
</dbReference>
<evidence type="ECO:0000313" key="18">
    <source>
        <dbReference type="EMBL" id="KAH9501943.1"/>
    </source>
</evidence>
<dbReference type="SUPFAM" id="SSF82549">
    <property type="entry name" value="DAK1/DegV-like"/>
    <property type="match status" value="1"/>
</dbReference>
<dbReference type="GO" id="GO:0005524">
    <property type="term" value="F:ATP binding"/>
    <property type="evidence" value="ECO:0007669"/>
    <property type="project" value="UniProtKB-KW"/>
</dbReference>
<dbReference type="InterPro" id="IPR004006">
    <property type="entry name" value="DhaK_dom"/>
</dbReference>
<evidence type="ECO:0000256" key="15">
    <source>
        <dbReference type="ARBA" id="ARBA00048898"/>
    </source>
</evidence>
<reference evidence="18" key="1">
    <citation type="submission" date="2013-05" db="EMBL/GenBank/DDBJ databases">
        <authorList>
            <person name="Yim A.K.Y."/>
            <person name="Chan T.F."/>
            <person name="Ji K.M."/>
            <person name="Liu X.Y."/>
            <person name="Zhou J.W."/>
            <person name="Li R.Q."/>
            <person name="Yang K.Y."/>
            <person name="Li J."/>
            <person name="Li M."/>
            <person name="Law P.T.W."/>
            <person name="Wu Y.L."/>
            <person name="Cai Z.L."/>
            <person name="Qin H."/>
            <person name="Bao Y."/>
            <person name="Leung R.K.K."/>
            <person name="Ng P.K.S."/>
            <person name="Zou J."/>
            <person name="Zhong X.J."/>
            <person name="Ran P.X."/>
            <person name="Zhong N.S."/>
            <person name="Liu Z.G."/>
            <person name="Tsui S.K.W."/>
        </authorList>
    </citation>
    <scope>NUCLEOTIDE SEQUENCE</scope>
    <source>
        <strain evidence="18">Derf</strain>
        <tissue evidence="18">Whole organism</tissue>
    </source>
</reference>
<accession>A0A922HSI0</accession>
<dbReference type="PANTHER" id="PTHR28629">
    <property type="entry name" value="TRIOKINASE/FMN CYCLASE"/>
    <property type="match status" value="1"/>
</dbReference>
<dbReference type="PROSITE" id="PS51480">
    <property type="entry name" value="DHAL"/>
    <property type="match status" value="1"/>
</dbReference>
<evidence type="ECO:0000256" key="8">
    <source>
        <dbReference type="ARBA" id="ARBA00022840"/>
    </source>
</evidence>
<keyword evidence="19" id="KW-1185">Reference proteome</keyword>
<evidence type="ECO:0000259" key="16">
    <source>
        <dbReference type="PROSITE" id="PS51480"/>
    </source>
</evidence>
<evidence type="ECO:0000256" key="10">
    <source>
        <dbReference type="ARBA" id="ARBA00032426"/>
    </source>
</evidence>
<dbReference type="GO" id="GO:0034012">
    <property type="term" value="F:FAD-AMP lyase (cyclizing) activity"/>
    <property type="evidence" value="ECO:0007669"/>
    <property type="project" value="UniProtKB-EC"/>
</dbReference>
<gene>
    <name evidence="18" type="primary">MKL2</name>
    <name evidence="18" type="ORF">DERF_012751</name>
</gene>
<evidence type="ECO:0000313" key="19">
    <source>
        <dbReference type="Proteomes" id="UP000790347"/>
    </source>
</evidence>
<dbReference type="InterPro" id="IPR050861">
    <property type="entry name" value="Dihydroxyacetone_Kinase"/>
</dbReference>
<dbReference type="AlphaFoldDB" id="A0A922HSI0"/>
<dbReference type="GO" id="GO:0004371">
    <property type="term" value="F:glycerone kinase activity"/>
    <property type="evidence" value="ECO:0007669"/>
    <property type="project" value="UniProtKB-EC"/>
</dbReference>
<dbReference type="GO" id="GO:0019563">
    <property type="term" value="P:glycerol catabolic process"/>
    <property type="evidence" value="ECO:0007669"/>
    <property type="project" value="TreeGrafter"/>
</dbReference>
<evidence type="ECO:0000256" key="9">
    <source>
        <dbReference type="ARBA" id="ARBA00023285"/>
    </source>
</evidence>
<reference evidence="18" key="2">
    <citation type="journal article" date="2022" name="Res Sq">
        <title>Comparative Genomics Reveals Insights into the Divergent Evolution of Astigmatic Mites and Household Pest Adaptations.</title>
        <authorList>
            <person name="Xiong Q."/>
            <person name="Wan A.T.-Y."/>
            <person name="Liu X.-Y."/>
            <person name="Fung C.S.-H."/>
            <person name="Xiao X."/>
            <person name="Malainual N."/>
            <person name="Hou J."/>
            <person name="Wang L."/>
            <person name="Wang M."/>
            <person name="Yang K."/>
            <person name="Cui Y."/>
            <person name="Leung E."/>
            <person name="Nong W."/>
            <person name="Shin S.-K."/>
            <person name="Au S."/>
            <person name="Jeong K.Y."/>
            <person name="Chew F.T."/>
            <person name="Hui J."/>
            <person name="Leung T.F."/>
            <person name="Tungtrongchitr A."/>
            <person name="Zhong N."/>
            <person name="Liu Z."/>
            <person name="Tsui S."/>
        </authorList>
    </citation>
    <scope>NUCLEOTIDE SEQUENCE</scope>
    <source>
        <strain evidence="18">Derf</strain>
        <tissue evidence="18">Whole organism</tissue>
    </source>
</reference>
<dbReference type="GO" id="GO:0050354">
    <property type="term" value="F:triokinase activity"/>
    <property type="evidence" value="ECO:0007669"/>
    <property type="project" value="UniProtKB-EC"/>
</dbReference>
<dbReference type="InterPro" id="IPR036117">
    <property type="entry name" value="DhaL_dom_sf"/>
</dbReference>
<dbReference type="EC" id="2.7.1.28" evidence="2"/>
<keyword evidence="5" id="KW-0808">Transferase</keyword>
<organism evidence="18 19">
    <name type="scientific">Dermatophagoides farinae</name>
    <name type="common">American house dust mite</name>
    <dbReference type="NCBI Taxonomy" id="6954"/>
    <lineage>
        <taxon>Eukaryota</taxon>
        <taxon>Metazoa</taxon>
        <taxon>Ecdysozoa</taxon>
        <taxon>Arthropoda</taxon>
        <taxon>Chelicerata</taxon>
        <taxon>Arachnida</taxon>
        <taxon>Acari</taxon>
        <taxon>Acariformes</taxon>
        <taxon>Sarcoptiformes</taxon>
        <taxon>Astigmata</taxon>
        <taxon>Psoroptidia</taxon>
        <taxon>Analgoidea</taxon>
        <taxon>Pyroglyphidae</taxon>
        <taxon>Dermatophagoidinae</taxon>
        <taxon>Dermatophagoides</taxon>
    </lineage>
</organism>
<evidence type="ECO:0000256" key="5">
    <source>
        <dbReference type="ARBA" id="ARBA00022679"/>
    </source>
</evidence>
<evidence type="ECO:0000256" key="13">
    <source>
        <dbReference type="ARBA" id="ARBA00047974"/>
    </source>
</evidence>
<comment type="caution">
    <text evidence="18">The sequence shown here is derived from an EMBL/GenBank/DDBJ whole genome shotgun (WGS) entry which is preliminary data.</text>
</comment>
<dbReference type="EC" id="4.6.1.15" evidence="3"/>
<proteinExistence type="predicted"/>
<dbReference type="PANTHER" id="PTHR28629:SF4">
    <property type="entry name" value="TRIOKINASE_FMN CYCLASE"/>
    <property type="match status" value="1"/>
</dbReference>
<dbReference type="Gene3D" id="1.25.40.340">
    <property type="match status" value="2"/>
</dbReference>
<protein>
    <recommendedName>
        <fullName evidence="4">Triokinase/FMN cyclase</fullName>
        <ecNumber evidence="2">2.7.1.28</ecNumber>
        <ecNumber evidence="1">2.7.1.29</ecNumber>
        <ecNumber evidence="3">4.6.1.15</ecNumber>
    </recommendedName>
    <alternativeName>
        <fullName evidence="10">Bifunctional ATP-dependent dihydroxyacetone kinase/FAD-AMP lyase (cyclizing)</fullName>
    </alternativeName>
</protein>